<dbReference type="InterPro" id="IPR036397">
    <property type="entry name" value="RNaseH_sf"/>
</dbReference>
<dbReference type="SUPFAM" id="SSF53098">
    <property type="entry name" value="Ribonuclease H-like"/>
    <property type="match status" value="1"/>
</dbReference>
<keyword evidence="3" id="KW-1185">Reference proteome</keyword>
<dbReference type="EMBL" id="LXQA010060355">
    <property type="protein sequence ID" value="MCI05982.1"/>
    <property type="molecule type" value="Genomic_DNA"/>
</dbReference>
<organism evidence="2 3">
    <name type="scientific">Trifolium medium</name>
    <dbReference type="NCBI Taxonomy" id="97028"/>
    <lineage>
        <taxon>Eukaryota</taxon>
        <taxon>Viridiplantae</taxon>
        <taxon>Streptophyta</taxon>
        <taxon>Embryophyta</taxon>
        <taxon>Tracheophyta</taxon>
        <taxon>Spermatophyta</taxon>
        <taxon>Magnoliopsida</taxon>
        <taxon>eudicotyledons</taxon>
        <taxon>Gunneridae</taxon>
        <taxon>Pentapetalae</taxon>
        <taxon>rosids</taxon>
        <taxon>fabids</taxon>
        <taxon>Fabales</taxon>
        <taxon>Fabaceae</taxon>
        <taxon>Papilionoideae</taxon>
        <taxon>50 kb inversion clade</taxon>
        <taxon>NPAAA clade</taxon>
        <taxon>Hologalegina</taxon>
        <taxon>IRL clade</taxon>
        <taxon>Trifolieae</taxon>
        <taxon>Trifolium</taxon>
    </lineage>
</organism>
<dbReference type="Proteomes" id="UP000265520">
    <property type="component" value="Unassembled WGS sequence"/>
</dbReference>
<evidence type="ECO:0000313" key="2">
    <source>
        <dbReference type="EMBL" id="MCI05982.1"/>
    </source>
</evidence>
<evidence type="ECO:0000259" key="1">
    <source>
        <dbReference type="PROSITE" id="PS50994"/>
    </source>
</evidence>
<dbReference type="PROSITE" id="PS50994">
    <property type="entry name" value="INTEGRASE"/>
    <property type="match status" value="1"/>
</dbReference>
<protein>
    <submittedName>
        <fullName evidence="2">Retrovirus-related pol polyprotein from transposon tnt 1-94</fullName>
    </submittedName>
</protein>
<name>A0A392P2K3_9FABA</name>
<dbReference type="PANTHER" id="PTHR42648:SF18">
    <property type="entry name" value="RETROTRANSPOSON, UNCLASSIFIED-LIKE PROTEIN"/>
    <property type="match status" value="1"/>
</dbReference>
<proteinExistence type="predicted"/>
<dbReference type="GO" id="GO:0015074">
    <property type="term" value="P:DNA integration"/>
    <property type="evidence" value="ECO:0007669"/>
    <property type="project" value="InterPro"/>
</dbReference>
<dbReference type="InterPro" id="IPR039537">
    <property type="entry name" value="Retrotran_Ty1/copia-like"/>
</dbReference>
<dbReference type="InterPro" id="IPR001584">
    <property type="entry name" value="Integrase_cat-core"/>
</dbReference>
<dbReference type="Pfam" id="PF25597">
    <property type="entry name" value="SH3_retrovirus"/>
    <property type="match status" value="1"/>
</dbReference>
<dbReference type="PANTHER" id="PTHR42648">
    <property type="entry name" value="TRANSPOSASE, PUTATIVE-RELATED"/>
    <property type="match status" value="1"/>
</dbReference>
<reference evidence="2 3" key="1">
    <citation type="journal article" date="2018" name="Front. Plant Sci.">
        <title>Red Clover (Trifolium pratense) and Zigzag Clover (T. medium) - A Picture of Genomic Similarities and Differences.</title>
        <authorList>
            <person name="Dluhosova J."/>
            <person name="Istvanek J."/>
            <person name="Nedelnik J."/>
            <person name="Repkova J."/>
        </authorList>
    </citation>
    <scope>NUCLEOTIDE SEQUENCE [LARGE SCALE GENOMIC DNA]</scope>
    <source>
        <strain evidence="3">cv. 10/8</strain>
        <tissue evidence="2">Leaf</tissue>
    </source>
</reference>
<feature type="domain" description="Integrase catalytic" evidence="1">
    <location>
        <begin position="1"/>
        <end position="77"/>
    </location>
</feature>
<dbReference type="GO" id="GO:0003676">
    <property type="term" value="F:nucleic acid binding"/>
    <property type="evidence" value="ECO:0007669"/>
    <property type="project" value="InterPro"/>
</dbReference>
<feature type="non-terminal residue" evidence="2">
    <location>
        <position position="166"/>
    </location>
</feature>
<dbReference type="InterPro" id="IPR012337">
    <property type="entry name" value="RNaseH-like_sf"/>
</dbReference>
<accession>A0A392P2K3</accession>
<dbReference type="AlphaFoldDB" id="A0A392P2K3"/>
<sequence>VEGIKRQLTAAYTPQQNGVSERKNRTLLNTVRSMISAKGVPKQFWPEAILWAVYVLNRSPTSSVQNMTPEEAWSGMKPSVHFFKIFGCLAHVHVKDVNRKKLDSRSKSCVLLGVSEESKAYKLYDPIDNRIIISRDAIFEESKGWDWNKDGKVDAQVNDDEVSDVG</sequence>
<dbReference type="Gene3D" id="3.30.420.10">
    <property type="entry name" value="Ribonuclease H-like superfamily/Ribonuclease H"/>
    <property type="match status" value="1"/>
</dbReference>
<dbReference type="InterPro" id="IPR057670">
    <property type="entry name" value="SH3_retrovirus"/>
</dbReference>
<feature type="non-terminal residue" evidence="2">
    <location>
        <position position="1"/>
    </location>
</feature>
<evidence type="ECO:0000313" key="3">
    <source>
        <dbReference type="Proteomes" id="UP000265520"/>
    </source>
</evidence>
<comment type="caution">
    <text evidence="2">The sequence shown here is derived from an EMBL/GenBank/DDBJ whole genome shotgun (WGS) entry which is preliminary data.</text>
</comment>